<protein>
    <recommendedName>
        <fullName evidence="4">Peptidase</fullName>
    </recommendedName>
</protein>
<feature type="coiled-coil region" evidence="1">
    <location>
        <begin position="170"/>
        <end position="207"/>
    </location>
</feature>
<gene>
    <name evidence="2" type="ORF">EV694_1956</name>
</gene>
<dbReference type="Proteomes" id="UP000294702">
    <property type="component" value="Unassembled WGS sequence"/>
</dbReference>
<accession>A0A4R1FMX8</accession>
<comment type="caution">
    <text evidence="2">The sequence shown here is derived from an EMBL/GenBank/DDBJ whole genome shotgun (WGS) entry which is preliminary data.</text>
</comment>
<keyword evidence="3" id="KW-1185">Reference proteome</keyword>
<evidence type="ECO:0000313" key="3">
    <source>
        <dbReference type="Proteomes" id="UP000294702"/>
    </source>
</evidence>
<name>A0A4R1FMX8_9PAST</name>
<keyword evidence="1" id="KW-0175">Coiled coil</keyword>
<sequence length="324" mass="35688">MPLIDIFRAGKRPDRFGQEYHFTCADLQQVADNYDPDFHEAPLVIGHPSHNHPAWGWVKALQVEGDILKAQVAQLDPDFAEMVQAGRFKKVSASFYLPDSPANPKQGVLMLRHVGFLGAMPPAVKGLKQVEFSDDEQGIVDFCDSEQAPCTQVHSEQPISTQPQQGEPLMTEEEIKAMQAENALLKAEKQRLEQEKAEQALNAVKQANADFAEGLVKEGKLAPVVKAPLLSALNNLAEISAGREPEFNEGEDILSQFKTALAASPVLLEFGEVADKEKVASQQTDCVEYAEGTDPASIEADKAIRQYMTEHNVDYTTAFNALYH</sequence>
<dbReference type="AlphaFoldDB" id="A0A4R1FMX8"/>
<proteinExistence type="predicted"/>
<reference evidence="2 3" key="1">
    <citation type="submission" date="2019-03" db="EMBL/GenBank/DDBJ databases">
        <title>Genomic Encyclopedia of Type Strains, Phase IV (KMG-IV): sequencing the most valuable type-strain genomes for metagenomic binning, comparative biology and taxonomic classification.</title>
        <authorList>
            <person name="Goeker M."/>
        </authorList>
    </citation>
    <scope>NUCLEOTIDE SEQUENCE [LARGE SCALE GENOMIC DNA]</scope>
    <source>
        <strain evidence="2 3">DSM 15534</strain>
    </source>
</reference>
<evidence type="ECO:0008006" key="4">
    <source>
        <dbReference type="Google" id="ProtNLM"/>
    </source>
</evidence>
<evidence type="ECO:0000256" key="1">
    <source>
        <dbReference type="SAM" id="Coils"/>
    </source>
</evidence>
<dbReference type="EMBL" id="SMFT01000005">
    <property type="protein sequence ID" value="TCJ95953.1"/>
    <property type="molecule type" value="Genomic_DNA"/>
</dbReference>
<dbReference type="RefSeq" id="WP_132691921.1">
    <property type="nucleotide sequence ID" value="NZ_SMFT01000005.1"/>
</dbReference>
<dbReference type="OrthoDB" id="9816412at2"/>
<organism evidence="2 3">
    <name type="scientific">Volucribacter psittacicida</name>
    <dbReference type="NCBI Taxonomy" id="203482"/>
    <lineage>
        <taxon>Bacteria</taxon>
        <taxon>Pseudomonadati</taxon>
        <taxon>Pseudomonadota</taxon>
        <taxon>Gammaproteobacteria</taxon>
        <taxon>Pasteurellales</taxon>
        <taxon>Pasteurellaceae</taxon>
        <taxon>Volucribacter</taxon>
    </lineage>
</organism>
<evidence type="ECO:0000313" key="2">
    <source>
        <dbReference type="EMBL" id="TCJ95953.1"/>
    </source>
</evidence>